<keyword evidence="3" id="KW-0949">S-adenosyl-L-methionine</keyword>
<evidence type="ECO:0000313" key="5">
    <source>
        <dbReference type="Proteomes" id="UP000727907"/>
    </source>
</evidence>
<dbReference type="Pfam" id="PF13489">
    <property type="entry name" value="Methyltransf_23"/>
    <property type="match status" value="1"/>
</dbReference>
<dbReference type="PANTHER" id="PTHR43464">
    <property type="entry name" value="METHYLTRANSFERASE"/>
    <property type="match status" value="1"/>
</dbReference>
<dbReference type="CDD" id="cd02440">
    <property type="entry name" value="AdoMet_MTases"/>
    <property type="match status" value="1"/>
</dbReference>
<name>A0ABS6IR79_9HYPH</name>
<evidence type="ECO:0000313" key="4">
    <source>
        <dbReference type="EMBL" id="MBU8875685.1"/>
    </source>
</evidence>
<evidence type="ECO:0000256" key="2">
    <source>
        <dbReference type="ARBA" id="ARBA00022679"/>
    </source>
</evidence>
<sequence>MQDAVYDYENRIPAGFYDKIYQRRTGVRFCWHDLKFRTVVAHLAAPRRLLDIGCGPGTFIGNYLPGMEALGVDLSASQVDYATRTYGSAAHRFSTRSLADLAEAGERFDAVTVIELIEHLVPEDAIRLLAEARSLLTTDGVLVVTTPNYRSLWPIIELGVNALSPVSYIEQHINKYRRDLLAAHLSAAGYRDVTVGSAVGLAPFTAVFGLGTANTMHAIERGMKYLGAGNLLVATARP</sequence>
<accession>A0ABS6IR79</accession>
<dbReference type="PANTHER" id="PTHR43464:SF19">
    <property type="entry name" value="UBIQUINONE BIOSYNTHESIS O-METHYLTRANSFERASE, MITOCHONDRIAL"/>
    <property type="match status" value="1"/>
</dbReference>
<dbReference type="GO" id="GO:0008168">
    <property type="term" value="F:methyltransferase activity"/>
    <property type="evidence" value="ECO:0007669"/>
    <property type="project" value="UniProtKB-KW"/>
</dbReference>
<comment type="caution">
    <text evidence="4">The sequence shown here is derived from an EMBL/GenBank/DDBJ whole genome shotgun (WGS) entry which is preliminary data.</text>
</comment>
<dbReference type="EMBL" id="JAHOPB010000001">
    <property type="protein sequence ID" value="MBU8875685.1"/>
    <property type="molecule type" value="Genomic_DNA"/>
</dbReference>
<organism evidence="4 5">
    <name type="scientific">Reyranella humidisoli</name>
    <dbReference type="NCBI Taxonomy" id="2849149"/>
    <lineage>
        <taxon>Bacteria</taxon>
        <taxon>Pseudomonadati</taxon>
        <taxon>Pseudomonadota</taxon>
        <taxon>Alphaproteobacteria</taxon>
        <taxon>Hyphomicrobiales</taxon>
        <taxon>Reyranellaceae</taxon>
        <taxon>Reyranella</taxon>
    </lineage>
</organism>
<proteinExistence type="predicted"/>
<gene>
    <name evidence="4" type="ORF">KQ910_18065</name>
</gene>
<protein>
    <submittedName>
        <fullName evidence="4">Class I SAM-dependent methyltransferase</fullName>
    </submittedName>
</protein>
<evidence type="ECO:0000256" key="3">
    <source>
        <dbReference type="ARBA" id="ARBA00022691"/>
    </source>
</evidence>
<keyword evidence="1 4" id="KW-0489">Methyltransferase</keyword>
<evidence type="ECO:0000256" key="1">
    <source>
        <dbReference type="ARBA" id="ARBA00022603"/>
    </source>
</evidence>
<dbReference type="GO" id="GO:0032259">
    <property type="term" value="P:methylation"/>
    <property type="evidence" value="ECO:0007669"/>
    <property type="project" value="UniProtKB-KW"/>
</dbReference>
<dbReference type="Proteomes" id="UP000727907">
    <property type="component" value="Unassembled WGS sequence"/>
</dbReference>
<reference evidence="4 5" key="1">
    <citation type="submission" date="2021-06" db="EMBL/GenBank/DDBJ databases">
        <authorList>
            <person name="Lee D.H."/>
        </authorList>
    </citation>
    <scope>NUCLEOTIDE SEQUENCE [LARGE SCALE GENOMIC DNA]</scope>
    <source>
        <strain evidence="4 5">MMS21-HV4-11</strain>
    </source>
</reference>
<keyword evidence="2" id="KW-0808">Transferase</keyword>
<dbReference type="RefSeq" id="WP_216963319.1">
    <property type="nucleotide sequence ID" value="NZ_JAHOPB010000001.1"/>
</dbReference>
<keyword evidence="5" id="KW-1185">Reference proteome</keyword>